<dbReference type="EMBL" id="CM043021">
    <property type="protein sequence ID" value="KAI4458416.1"/>
    <property type="molecule type" value="Genomic_DNA"/>
</dbReference>
<organism evidence="1 2">
    <name type="scientific">Holotrichia oblita</name>
    <name type="common">Chafer beetle</name>
    <dbReference type="NCBI Taxonomy" id="644536"/>
    <lineage>
        <taxon>Eukaryota</taxon>
        <taxon>Metazoa</taxon>
        <taxon>Ecdysozoa</taxon>
        <taxon>Arthropoda</taxon>
        <taxon>Hexapoda</taxon>
        <taxon>Insecta</taxon>
        <taxon>Pterygota</taxon>
        <taxon>Neoptera</taxon>
        <taxon>Endopterygota</taxon>
        <taxon>Coleoptera</taxon>
        <taxon>Polyphaga</taxon>
        <taxon>Scarabaeiformia</taxon>
        <taxon>Scarabaeidae</taxon>
        <taxon>Melolonthinae</taxon>
        <taxon>Holotrichia</taxon>
    </lineage>
</organism>
<gene>
    <name evidence="1" type="ORF">MML48_7g00006422</name>
</gene>
<sequence>MEGEQFSLCWNNFHNNLSSGFHTLLQDEDLVDVTLAAEGKYLKAHKTVLSVCSPYFKELFRVNPCKHPIVILQDVSYNSLHNLLQFMYQGEVSVSQEEIPTFMRVAEMLKVKGLTDNSTSADTNGLDTHKNTYTSSSSDNKQFLKRRLVKKIIKPIQHLKPIEPPQKSSPMSRSIPHQSPAVKQHRYEDSPAHASEYLPVAAVNTKQEPIDHMDECHEPSYEDHNMDMSSMLDTTLGEPSDSKTSTPLHKLPMDASSPGTLQCIVGKRGNPRLIVDGHTFFKKSTYKTKCFWYCKFNRNQFKCQATCWTRNGQIVKWPTGHTHGVIPELINPDEDTIVPIDRFKEVLIQAALSKLSCYKLNLNFF</sequence>
<comment type="caution">
    <text evidence="1">The sequence shown here is derived from an EMBL/GenBank/DDBJ whole genome shotgun (WGS) entry which is preliminary data.</text>
</comment>
<dbReference type="Proteomes" id="UP001056778">
    <property type="component" value="Chromosome 7"/>
</dbReference>
<reference evidence="1" key="1">
    <citation type="submission" date="2022-04" db="EMBL/GenBank/DDBJ databases">
        <title>Chromosome-scale genome assembly of Holotrichia oblita Faldermann.</title>
        <authorList>
            <person name="Rongchong L."/>
        </authorList>
    </citation>
    <scope>NUCLEOTIDE SEQUENCE</scope>
    <source>
        <strain evidence="1">81SQS9</strain>
    </source>
</reference>
<protein>
    <submittedName>
        <fullName evidence="1">Btb domain transcription factor</fullName>
    </submittedName>
</protein>
<evidence type="ECO:0000313" key="2">
    <source>
        <dbReference type="Proteomes" id="UP001056778"/>
    </source>
</evidence>
<proteinExistence type="predicted"/>
<accession>A0ACB9SVA6</accession>
<keyword evidence="2" id="KW-1185">Reference proteome</keyword>
<name>A0ACB9SVA6_HOLOL</name>
<evidence type="ECO:0000313" key="1">
    <source>
        <dbReference type="EMBL" id="KAI4458416.1"/>
    </source>
</evidence>